<protein>
    <submittedName>
        <fullName evidence="1">Uncharacterized protein</fullName>
    </submittedName>
</protein>
<reference evidence="1" key="1">
    <citation type="submission" date="2022-02" db="EMBL/GenBank/DDBJ databases">
        <title>Plant Genome Project.</title>
        <authorList>
            <person name="Zhang R.-G."/>
        </authorList>
    </citation>
    <scope>NUCLEOTIDE SEQUENCE</scope>
    <source>
        <strain evidence="1">AT1</strain>
    </source>
</reference>
<dbReference type="EMBL" id="CM046392">
    <property type="protein sequence ID" value="KAI8553498.1"/>
    <property type="molecule type" value="Genomic_DNA"/>
</dbReference>
<proteinExistence type="predicted"/>
<gene>
    <name evidence="1" type="ORF">RHMOL_Rhmol05G0020400</name>
</gene>
<sequence length="180" mass="20275">MPRGVAPIPSDASEEDKRRIALIQLALLTVLNILYVLKLYMKQSIATKQKRELPTYVERKDCPTRGSYYHVYRLDVERQIGSQSSLRFFLSDTHLSAIEELVGTTSLGLISVQLLMSSTVMVEDIKSSAASRQWSFAWCNREKNGATHWIATNCLSRKLLSFTGCIPPQLDLILAKEVPS</sequence>
<accession>A0ACC0NLM2</accession>
<comment type="caution">
    <text evidence="1">The sequence shown here is derived from an EMBL/GenBank/DDBJ whole genome shotgun (WGS) entry which is preliminary data.</text>
</comment>
<evidence type="ECO:0000313" key="1">
    <source>
        <dbReference type="EMBL" id="KAI8553498.1"/>
    </source>
</evidence>
<organism evidence="1 2">
    <name type="scientific">Rhododendron molle</name>
    <name type="common">Chinese azalea</name>
    <name type="synonym">Azalea mollis</name>
    <dbReference type="NCBI Taxonomy" id="49168"/>
    <lineage>
        <taxon>Eukaryota</taxon>
        <taxon>Viridiplantae</taxon>
        <taxon>Streptophyta</taxon>
        <taxon>Embryophyta</taxon>
        <taxon>Tracheophyta</taxon>
        <taxon>Spermatophyta</taxon>
        <taxon>Magnoliopsida</taxon>
        <taxon>eudicotyledons</taxon>
        <taxon>Gunneridae</taxon>
        <taxon>Pentapetalae</taxon>
        <taxon>asterids</taxon>
        <taxon>Ericales</taxon>
        <taxon>Ericaceae</taxon>
        <taxon>Ericoideae</taxon>
        <taxon>Rhodoreae</taxon>
        <taxon>Rhododendron</taxon>
    </lineage>
</organism>
<name>A0ACC0NLM2_RHOML</name>
<keyword evidence="2" id="KW-1185">Reference proteome</keyword>
<evidence type="ECO:0000313" key="2">
    <source>
        <dbReference type="Proteomes" id="UP001062846"/>
    </source>
</evidence>
<dbReference type="Proteomes" id="UP001062846">
    <property type="component" value="Chromosome 5"/>
</dbReference>